<evidence type="ECO:0000256" key="1">
    <source>
        <dbReference type="SAM" id="Phobius"/>
    </source>
</evidence>
<accession>A0ABC9UEB7</accession>
<dbReference type="EMBL" id="AYIP01000006">
    <property type="protein sequence ID" value="ESM34830.1"/>
    <property type="molecule type" value="Genomic_DNA"/>
</dbReference>
<dbReference type="AlphaFoldDB" id="A0ABC9UEB7"/>
<evidence type="ECO:0000313" key="3">
    <source>
        <dbReference type="Proteomes" id="UP000017391"/>
    </source>
</evidence>
<organism evidence="2 3">
    <name type="scientific">Enterobacter asburiae</name>
    <dbReference type="NCBI Taxonomy" id="61645"/>
    <lineage>
        <taxon>Bacteria</taxon>
        <taxon>Pseudomonadati</taxon>
        <taxon>Pseudomonadota</taxon>
        <taxon>Gammaproteobacteria</taxon>
        <taxon>Enterobacterales</taxon>
        <taxon>Enterobacteriaceae</taxon>
        <taxon>Enterobacter</taxon>
        <taxon>Enterobacter cloacae complex</taxon>
    </lineage>
</organism>
<feature type="transmembrane region" description="Helical" evidence="1">
    <location>
        <begin position="208"/>
        <end position="226"/>
    </location>
</feature>
<gene>
    <name evidence="2" type="ORF">L402_01507</name>
</gene>
<keyword evidence="1" id="KW-1133">Transmembrane helix</keyword>
<sequence length="290" mass="32917">MKKPKSSTSKKILTALAVAIVVVGLMMIFFPDKYQNSPLAFGLCYILGSFFASVFQRASIKKTENLKEEVDMNFDILYTSRKVKKGHKIILMSKVERELTKIIHDETLGKEINKERRDVLLSLVHKYGKQGIVIDNEEINKILRASGDSLDSISEKEAKDNDKLKNQTVTQLFLVSKRQELFMAKNIAIFSTAFSAGCAYFYFPDLKLISLVPAFLYFALLIKEKILTYRVEMGYFGKNKSEAIQLLIFIEKNKENLDLNGSGGSKRKIFKATVIEERRVPVGGIEGVYQ</sequence>
<dbReference type="Proteomes" id="UP000017391">
    <property type="component" value="Unassembled WGS sequence"/>
</dbReference>
<proteinExistence type="predicted"/>
<name>A0ABC9UEB7_ENTAS</name>
<reference evidence="3" key="1">
    <citation type="submission" date="2013-09" db="EMBL/GenBank/DDBJ databases">
        <title>The Genome Sequence of Enterobacter cloacae BWH 31.</title>
        <authorList>
            <consortium name="The Broad Institute Genomics Platform"/>
            <consortium name="The Broad Institute Genome Sequencing Center for Infectious Disease"/>
            <person name="Murphy C."/>
            <person name="Cosimi L."/>
            <person name="Cerqueira G."/>
            <person name="Feldgarden M."/>
            <person name="Hung D."/>
            <person name="Onderdonk A.B."/>
            <person name="Ferraro M.J."/>
            <person name="Hooper D."/>
            <person name="Dekker J."/>
            <person name="O'Brien T."/>
            <person name="Huang S."/>
            <person name="Quan V."/>
            <person name="Ernst C."/>
            <person name="Delaney M."/>
            <person name="DuBois A."/>
            <person name="Young S.K."/>
            <person name="Zeng Q."/>
            <person name="Gargeya S."/>
            <person name="Fitzgerald M."/>
            <person name="Abouelleil A."/>
            <person name="Alvarado L."/>
            <person name="Berlin A.M."/>
            <person name="Chapman S.B."/>
            <person name="Gainer-Dewar J."/>
            <person name="Goldberg J."/>
            <person name="Gnerre S."/>
            <person name="Griggs A."/>
            <person name="Gujja S."/>
            <person name="Hansen M."/>
            <person name="Howarth C."/>
            <person name="Imamovic A."/>
            <person name="Ireland A."/>
            <person name="Larimer J."/>
            <person name="McCowan C."/>
            <person name="Murphy C."/>
            <person name="Pearson M."/>
            <person name="Poon T.W."/>
            <person name="Priest M."/>
            <person name="Roberts A."/>
            <person name="Saif S."/>
            <person name="Shea T."/>
            <person name="Sykes S."/>
            <person name="Wortman J."/>
            <person name="Nusbaum C."/>
            <person name="Birren B."/>
        </authorList>
    </citation>
    <scope>NUCLEOTIDE SEQUENCE [LARGE SCALE GENOMIC DNA]</scope>
    <source>
        <strain evidence="3">BWH 31</strain>
    </source>
</reference>
<dbReference type="RefSeq" id="WP_023309871.1">
    <property type="nucleotide sequence ID" value="NZ_CP034336.1"/>
</dbReference>
<protein>
    <submittedName>
        <fullName evidence="2">Uncharacterized protein</fullName>
    </submittedName>
</protein>
<evidence type="ECO:0000313" key="2">
    <source>
        <dbReference type="EMBL" id="ESM34830.1"/>
    </source>
</evidence>
<feature type="transmembrane region" description="Helical" evidence="1">
    <location>
        <begin position="182"/>
        <end position="202"/>
    </location>
</feature>
<feature type="transmembrane region" description="Helical" evidence="1">
    <location>
        <begin position="37"/>
        <end position="55"/>
    </location>
</feature>
<feature type="transmembrane region" description="Helical" evidence="1">
    <location>
        <begin position="12"/>
        <end position="31"/>
    </location>
</feature>
<keyword evidence="1" id="KW-0472">Membrane</keyword>
<comment type="caution">
    <text evidence="2">The sequence shown here is derived from an EMBL/GenBank/DDBJ whole genome shotgun (WGS) entry which is preliminary data.</text>
</comment>
<keyword evidence="1" id="KW-0812">Transmembrane</keyword>